<organism evidence="1 2">
    <name type="scientific">Methylocapsa polymorpha</name>
    <dbReference type="NCBI Taxonomy" id="3080828"/>
    <lineage>
        <taxon>Bacteria</taxon>
        <taxon>Pseudomonadati</taxon>
        <taxon>Pseudomonadota</taxon>
        <taxon>Alphaproteobacteria</taxon>
        <taxon>Hyphomicrobiales</taxon>
        <taxon>Beijerinckiaceae</taxon>
        <taxon>Methylocapsa</taxon>
    </lineage>
</organism>
<dbReference type="InterPro" id="IPR004597">
    <property type="entry name" value="Tag"/>
</dbReference>
<dbReference type="InterPro" id="IPR011257">
    <property type="entry name" value="DNA_glycosylase"/>
</dbReference>
<dbReference type="PANTHER" id="PTHR30037">
    <property type="entry name" value="DNA-3-METHYLADENINE GLYCOSYLASE 1"/>
    <property type="match status" value="1"/>
</dbReference>
<dbReference type="GO" id="GO:0008725">
    <property type="term" value="F:DNA-3-methyladenine glycosylase activity"/>
    <property type="evidence" value="ECO:0007669"/>
    <property type="project" value="UniProtKB-EC"/>
</dbReference>
<keyword evidence="1" id="KW-0326">Glycosidase</keyword>
<dbReference type="InterPro" id="IPR052891">
    <property type="entry name" value="DNA-3mA_glycosylase"/>
</dbReference>
<dbReference type="Proteomes" id="UP001626536">
    <property type="component" value="Chromosome"/>
</dbReference>
<keyword evidence="2" id="KW-1185">Reference proteome</keyword>
<keyword evidence="1" id="KW-0378">Hydrolase</keyword>
<dbReference type="InterPro" id="IPR005019">
    <property type="entry name" value="Adenine_glyco"/>
</dbReference>
<reference evidence="1 2" key="1">
    <citation type="submission" date="2023-10" db="EMBL/GenBank/DDBJ databases">
        <title>Novel methanotroph of the genus Methylocapsa from a subarctic wetland.</title>
        <authorList>
            <person name="Belova S.E."/>
            <person name="Oshkin I.Y."/>
            <person name="Miroshnikov K."/>
            <person name="Dedysh S.N."/>
        </authorList>
    </citation>
    <scope>NUCLEOTIDE SEQUENCE [LARGE SCALE GENOMIC DNA]</scope>
    <source>
        <strain evidence="1 2">RX1</strain>
    </source>
</reference>
<dbReference type="PANTHER" id="PTHR30037:SF4">
    <property type="entry name" value="DNA-3-METHYLADENINE GLYCOSYLASE I"/>
    <property type="match status" value="1"/>
</dbReference>
<accession>A0ABZ0HTB3</accession>
<evidence type="ECO:0000313" key="2">
    <source>
        <dbReference type="Proteomes" id="UP001626536"/>
    </source>
</evidence>
<proteinExistence type="predicted"/>
<dbReference type="RefSeq" id="WP_407339480.1">
    <property type="nucleotide sequence ID" value="NZ_CP136862.1"/>
</dbReference>
<dbReference type="SUPFAM" id="SSF48150">
    <property type="entry name" value="DNA-glycosylase"/>
    <property type="match status" value="1"/>
</dbReference>
<evidence type="ECO:0000313" key="1">
    <source>
        <dbReference type="EMBL" id="WOJ90036.1"/>
    </source>
</evidence>
<protein>
    <submittedName>
        <fullName evidence="1">DNA-3-methyladenine glycosylase I</fullName>
        <ecNumber evidence="1">3.2.2.20</ecNumber>
    </submittedName>
</protein>
<dbReference type="NCBIfam" id="TIGR00624">
    <property type="entry name" value="tag"/>
    <property type="match status" value="1"/>
</dbReference>
<dbReference type="Pfam" id="PF03352">
    <property type="entry name" value="Adenine_glyco"/>
    <property type="match status" value="1"/>
</dbReference>
<dbReference type="EMBL" id="CP136862">
    <property type="protein sequence ID" value="WOJ90036.1"/>
    <property type="molecule type" value="Genomic_DNA"/>
</dbReference>
<sequence>MTQIAPTPHDGKARCHWPGADPLYIAYHDEEWGVPERDDRALYEKLILDGFQAGLSWIAILRRREGFRAAFDQFDPEKIARYESAKVEALMQNAGIIRNRAKIESAVRSARAWLKIQEGEGFSNYLWNFFDGQTIQNAYREASKIPAQTPLSAKIAKDLKQKGFNFCGPTIVYAFCQATGMVNDHLVSCWRHEACANLDHAVAPLSSRKQGKGSA</sequence>
<dbReference type="Gene3D" id="1.10.340.30">
    <property type="entry name" value="Hypothetical protein, domain 2"/>
    <property type="match status" value="1"/>
</dbReference>
<dbReference type="EC" id="3.2.2.20" evidence="1"/>
<name>A0ABZ0HTB3_9HYPH</name>
<gene>
    <name evidence="1" type="ORF">RZS28_01610</name>
</gene>